<keyword evidence="1 3" id="KW-0853">WD repeat</keyword>
<dbReference type="PANTHER" id="PTHR19848:SF0">
    <property type="entry name" value="NOTCHLESS PROTEIN HOMOLOG 1"/>
    <property type="match status" value="1"/>
</dbReference>
<evidence type="ECO:0008006" key="7">
    <source>
        <dbReference type="Google" id="ProtNLM"/>
    </source>
</evidence>
<protein>
    <recommendedName>
        <fullName evidence="7">WD40 repeat protein</fullName>
    </recommendedName>
</protein>
<proteinExistence type="predicted"/>
<dbReference type="PROSITE" id="PS50294">
    <property type="entry name" value="WD_REPEATS_REGION"/>
    <property type="match status" value="1"/>
</dbReference>
<evidence type="ECO:0000313" key="5">
    <source>
        <dbReference type="EMBL" id="WUQ81585.1"/>
    </source>
</evidence>
<organism evidence="5 6">
    <name type="scientific">Kitasatospora purpeofusca</name>
    <dbReference type="NCBI Taxonomy" id="67352"/>
    <lineage>
        <taxon>Bacteria</taxon>
        <taxon>Bacillati</taxon>
        <taxon>Actinomycetota</taxon>
        <taxon>Actinomycetes</taxon>
        <taxon>Kitasatosporales</taxon>
        <taxon>Streptomycetaceae</taxon>
        <taxon>Kitasatospora</taxon>
    </lineage>
</organism>
<reference evidence="5" key="1">
    <citation type="submission" date="2022-10" db="EMBL/GenBank/DDBJ databases">
        <title>The complete genomes of actinobacterial strains from the NBC collection.</title>
        <authorList>
            <person name="Joergensen T.S."/>
            <person name="Alvarez Arevalo M."/>
            <person name="Sterndorff E.B."/>
            <person name="Faurdal D."/>
            <person name="Vuksanovic O."/>
            <person name="Mourched A.-S."/>
            <person name="Charusanti P."/>
            <person name="Shaw S."/>
            <person name="Blin K."/>
            <person name="Weber T."/>
        </authorList>
    </citation>
    <scope>NUCLEOTIDE SEQUENCE</scope>
    <source>
        <strain evidence="5">NBC_00222</strain>
    </source>
</reference>
<dbReference type="Proteomes" id="UP001432222">
    <property type="component" value="Chromosome"/>
</dbReference>
<sequence>MIEHSHSPTSSTAASPTSPTGPPRSPPTRSSSPTPGSATSGPCLTPQPALQRTLPGHTSRVNAVAISPDGTWLATCGSDNTMRLWDHATDTQTAVGAGGRGADGGALPSAHRPSTHALPAGVRFAQTLS</sequence>
<dbReference type="PANTHER" id="PTHR19848">
    <property type="entry name" value="WD40 REPEAT PROTEIN"/>
    <property type="match status" value="1"/>
</dbReference>
<evidence type="ECO:0000256" key="4">
    <source>
        <dbReference type="SAM" id="MobiDB-lite"/>
    </source>
</evidence>
<dbReference type="Pfam" id="PF00400">
    <property type="entry name" value="WD40"/>
    <property type="match status" value="1"/>
</dbReference>
<keyword evidence="2" id="KW-0677">Repeat</keyword>
<evidence type="ECO:0000256" key="3">
    <source>
        <dbReference type="PROSITE-ProRule" id="PRU00221"/>
    </source>
</evidence>
<feature type="region of interest" description="Disordered" evidence="4">
    <location>
        <begin position="93"/>
        <end position="117"/>
    </location>
</feature>
<evidence type="ECO:0000256" key="1">
    <source>
        <dbReference type="ARBA" id="ARBA00022574"/>
    </source>
</evidence>
<gene>
    <name evidence="5" type="ORF">OHA16_00565</name>
</gene>
<dbReference type="EMBL" id="CP108110">
    <property type="protein sequence ID" value="WUQ81585.1"/>
    <property type="molecule type" value="Genomic_DNA"/>
</dbReference>
<dbReference type="InterPro" id="IPR001680">
    <property type="entry name" value="WD40_rpt"/>
</dbReference>
<keyword evidence="6" id="KW-1185">Reference proteome</keyword>
<dbReference type="InterPro" id="IPR036322">
    <property type="entry name" value="WD40_repeat_dom_sf"/>
</dbReference>
<dbReference type="RefSeq" id="WP_328952662.1">
    <property type="nucleotide sequence ID" value="NZ_CP108110.1"/>
</dbReference>
<dbReference type="SMART" id="SM00320">
    <property type="entry name" value="WD40"/>
    <property type="match status" value="1"/>
</dbReference>
<dbReference type="InterPro" id="IPR015943">
    <property type="entry name" value="WD40/YVTN_repeat-like_dom_sf"/>
</dbReference>
<feature type="region of interest" description="Disordered" evidence="4">
    <location>
        <begin position="1"/>
        <end position="57"/>
    </location>
</feature>
<dbReference type="Gene3D" id="2.130.10.10">
    <property type="entry name" value="YVTN repeat-like/Quinoprotein amine dehydrogenase"/>
    <property type="match status" value="1"/>
</dbReference>
<evidence type="ECO:0000313" key="6">
    <source>
        <dbReference type="Proteomes" id="UP001432222"/>
    </source>
</evidence>
<dbReference type="PROSITE" id="PS50082">
    <property type="entry name" value="WD_REPEATS_2"/>
    <property type="match status" value="1"/>
</dbReference>
<name>A0ABZ1TT63_9ACTN</name>
<evidence type="ECO:0000256" key="2">
    <source>
        <dbReference type="ARBA" id="ARBA00022737"/>
    </source>
</evidence>
<accession>A0ABZ1TT63</accession>
<dbReference type="SUPFAM" id="SSF50978">
    <property type="entry name" value="WD40 repeat-like"/>
    <property type="match status" value="1"/>
</dbReference>
<feature type="compositionally biased region" description="Low complexity" evidence="4">
    <location>
        <begin position="27"/>
        <end position="42"/>
    </location>
</feature>
<feature type="compositionally biased region" description="Low complexity" evidence="4">
    <location>
        <begin position="7"/>
        <end position="18"/>
    </location>
</feature>
<feature type="repeat" description="WD" evidence="3">
    <location>
        <begin position="54"/>
        <end position="95"/>
    </location>
</feature>